<dbReference type="PANTHER" id="PTHR12157">
    <property type="entry name" value="REGULATING SYNAPTIC MEMBRANE EXOCYTOSIS PROTEIN"/>
    <property type="match status" value="1"/>
</dbReference>
<keyword evidence="6" id="KW-1185">Reference proteome</keyword>
<feature type="compositionally biased region" description="Polar residues" evidence="3">
    <location>
        <begin position="855"/>
        <end position="914"/>
    </location>
</feature>
<feature type="compositionally biased region" description="Polar residues" evidence="3">
    <location>
        <begin position="572"/>
        <end position="591"/>
    </location>
</feature>
<dbReference type="SMART" id="SM00239">
    <property type="entry name" value="C2"/>
    <property type="match status" value="1"/>
</dbReference>
<comment type="caution">
    <text evidence="5">The sequence shown here is derived from an EMBL/GenBank/DDBJ whole genome shotgun (WGS) entry which is preliminary data.</text>
</comment>
<dbReference type="OrthoDB" id="420032at2759"/>
<feature type="region of interest" description="Disordered" evidence="3">
    <location>
        <begin position="504"/>
        <end position="591"/>
    </location>
</feature>
<feature type="domain" description="C2" evidence="4">
    <location>
        <begin position="1019"/>
        <end position="1137"/>
    </location>
</feature>
<dbReference type="InterPro" id="IPR035892">
    <property type="entry name" value="C2_domain_sf"/>
</dbReference>
<feature type="region of interest" description="Disordered" evidence="3">
    <location>
        <begin position="962"/>
        <end position="982"/>
    </location>
</feature>
<feature type="compositionally biased region" description="Low complexity" evidence="3">
    <location>
        <begin position="766"/>
        <end position="776"/>
    </location>
</feature>
<dbReference type="GO" id="GO:0044325">
    <property type="term" value="F:transmembrane transporter binding"/>
    <property type="evidence" value="ECO:0007669"/>
    <property type="project" value="TreeGrafter"/>
</dbReference>
<reference evidence="5" key="1">
    <citation type="submission" date="2021-02" db="EMBL/GenBank/DDBJ databases">
        <authorList>
            <person name="Nowell W R."/>
        </authorList>
    </citation>
    <scope>NUCLEOTIDE SEQUENCE</scope>
    <source>
        <strain evidence="5">Ploen Becks lab</strain>
    </source>
</reference>
<feature type="compositionally biased region" description="Polar residues" evidence="3">
    <location>
        <begin position="679"/>
        <end position="694"/>
    </location>
</feature>
<dbReference type="Pfam" id="PF00168">
    <property type="entry name" value="C2"/>
    <property type="match status" value="1"/>
</dbReference>
<dbReference type="Proteomes" id="UP000663879">
    <property type="component" value="Unassembled WGS sequence"/>
</dbReference>
<dbReference type="GO" id="GO:0031267">
    <property type="term" value="F:small GTPase binding"/>
    <property type="evidence" value="ECO:0007669"/>
    <property type="project" value="InterPro"/>
</dbReference>
<dbReference type="EMBL" id="CAJNOC010000717">
    <property type="protein sequence ID" value="CAF0795590.1"/>
    <property type="molecule type" value="Genomic_DNA"/>
</dbReference>
<evidence type="ECO:0000256" key="1">
    <source>
        <dbReference type="ARBA" id="ARBA00023018"/>
    </source>
</evidence>
<evidence type="ECO:0000259" key="4">
    <source>
        <dbReference type="PROSITE" id="PS50004"/>
    </source>
</evidence>
<sequence length="1174" mass="132614">MYSEFESIFDLSAPLAVFNSSLCNNSIQMNDDSNNNNNTFSCENQNIYENIDEFNDEDILCIYQKKETSLTSKQRFKLKWLKAIIAVYFIQILKNNRNRSQFKIPLITITSSSTINKTLNRSKEDVTKTPELQVALRNSCETVKTPSERGIIKSKQMIVNLHSNCKSLIRKRENKVIDRDGSFIVYSNVGSATSLINSPNIRLYSIDLKTPSSPMSNSGCYKEHNYYYLRKTAIRSLTLSNQSSTPYLIKSLHNKSLKNDQLKVGKRNEFLSANTQVIKPSFSYSSIPYIDQEELDKLFKCEYNLQVINLSEFDAEHGQNEEDLKLNSSDGNIIKNQLLNTNQKALEHSTPLGKIQLKLFHDSIENKLYVNVLTILLNQQQFNLVPNLENIFFKLQLLNSSFKKELYSKISDTCSVDESSGAFYANEAFTFDSVDSNTLSDINIQIETINSKTKQTIGKANIIPLTDMFENRLIESDLYPANITEMYFNNLTKSKPTIGVSVESLNSGSLNSRRRQLPQIPLDKQREKPDKTTTNLAEKARRLKMNMKLSKENSISDSESSIVQSKKRSESNDTSNQKTKQLENQVNHSQLNQVKKSLETHELNMKNESQMKNSGIKKENKIDHAKNHFDDFEKLNGPNSNNYEKDLKLINTNNDDIGNYFSVKPKNKAQMIGFENNNFINSKPSSQITSPTSTKDLRNDFNKNQSWTELEKIDKEKPRVSTVSKFESNEEDSLYLNTNKKNPSSSSPPNLFSLGNSSSQTFPQFNKPTPTNNSNTKPEKLFSTNLLNQRTQNAVLNSTKITQNQPGAIQQTTNNKAINGFEGDSDASENNNFSKNQNQKSIVDLNNKGANNFTNSNLINDPNQTDTLVKNPASKSATTSNKLNQITKLNPSQEKNDGTMSDSALTNPMNSLPETANKKRRPSMAKALVILGLSKKSNSASNLTNNKRLGFARSEEYGVMPELRNRNLSPSSGDSSAEDKKPKLWSGTLKLPHERPLNEFVENLGPGQKVSRQVLGLACLGEIKLKMNIEKQKLTIQVVEVKKLKPKIGYRILPNIYIKFYLYNGSVCTEKQKTSSQRRTLTPVYEETLRFESDYKNKFLQITVWGDFSKLDRKVFMGIIQIALDDCNLVEGVNGWYKLYPASSLITDVSSIAAGADLSNADSGYSLASHKSVK</sequence>
<gene>
    <name evidence="5" type="ORF">OXX778_LOCUS6197</name>
</gene>
<dbReference type="PANTHER" id="PTHR12157:SF21">
    <property type="entry name" value="RAB3 INTERACTING MOLECULE, ISOFORM F"/>
    <property type="match status" value="1"/>
</dbReference>
<dbReference type="PROSITE" id="PS50004">
    <property type="entry name" value="C2"/>
    <property type="match status" value="1"/>
</dbReference>
<organism evidence="5 6">
    <name type="scientific">Brachionus calyciflorus</name>
    <dbReference type="NCBI Taxonomy" id="104777"/>
    <lineage>
        <taxon>Eukaryota</taxon>
        <taxon>Metazoa</taxon>
        <taxon>Spiralia</taxon>
        <taxon>Gnathifera</taxon>
        <taxon>Rotifera</taxon>
        <taxon>Eurotatoria</taxon>
        <taxon>Monogononta</taxon>
        <taxon>Pseudotrocha</taxon>
        <taxon>Ploima</taxon>
        <taxon>Brachionidae</taxon>
        <taxon>Brachionus</taxon>
    </lineage>
</organism>
<proteinExistence type="predicted"/>
<name>A0A813SIG9_9BILA</name>
<feature type="compositionally biased region" description="Polar residues" evidence="3">
    <location>
        <begin position="966"/>
        <end position="975"/>
    </location>
</feature>
<accession>A0A813SIG9</accession>
<dbReference type="GO" id="GO:0050806">
    <property type="term" value="P:positive regulation of synaptic transmission"/>
    <property type="evidence" value="ECO:0007669"/>
    <property type="project" value="TreeGrafter"/>
</dbReference>
<dbReference type="InterPro" id="IPR000008">
    <property type="entry name" value="C2_dom"/>
</dbReference>
<feature type="region of interest" description="Disordered" evidence="3">
    <location>
        <begin position="855"/>
        <end position="921"/>
    </location>
</feature>
<evidence type="ECO:0000256" key="2">
    <source>
        <dbReference type="ARBA" id="ARBA00034103"/>
    </source>
</evidence>
<dbReference type="GO" id="GO:0048167">
    <property type="term" value="P:regulation of synaptic plasticity"/>
    <property type="evidence" value="ECO:0007669"/>
    <property type="project" value="TreeGrafter"/>
</dbReference>
<feature type="compositionally biased region" description="Low complexity" evidence="3">
    <location>
        <begin position="736"/>
        <end position="759"/>
    </location>
</feature>
<dbReference type="InterPro" id="IPR039032">
    <property type="entry name" value="Rim-like"/>
</dbReference>
<evidence type="ECO:0000256" key="3">
    <source>
        <dbReference type="SAM" id="MobiDB-lite"/>
    </source>
</evidence>
<dbReference type="GO" id="GO:0042391">
    <property type="term" value="P:regulation of membrane potential"/>
    <property type="evidence" value="ECO:0007669"/>
    <property type="project" value="TreeGrafter"/>
</dbReference>
<comment type="subcellular location">
    <subcellularLocation>
        <location evidence="2">Synapse</location>
    </subcellularLocation>
</comment>
<feature type="region of interest" description="Disordered" evidence="3">
    <location>
        <begin position="819"/>
        <end position="838"/>
    </location>
</feature>
<dbReference type="GO" id="GO:0048791">
    <property type="term" value="P:calcium ion-regulated exocytosis of neurotransmitter"/>
    <property type="evidence" value="ECO:0007669"/>
    <property type="project" value="TreeGrafter"/>
</dbReference>
<dbReference type="Gene3D" id="2.60.40.150">
    <property type="entry name" value="C2 domain"/>
    <property type="match status" value="1"/>
</dbReference>
<dbReference type="GO" id="GO:0048788">
    <property type="term" value="C:cytoskeleton of presynaptic active zone"/>
    <property type="evidence" value="ECO:0007669"/>
    <property type="project" value="TreeGrafter"/>
</dbReference>
<dbReference type="GO" id="GO:0042734">
    <property type="term" value="C:presynaptic membrane"/>
    <property type="evidence" value="ECO:0007669"/>
    <property type="project" value="TreeGrafter"/>
</dbReference>
<protein>
    <recommendedName>
        <fullName evidence="4">C2 domain-containing protein</fullName>
    </recommendedName>
</protein>
<evidence type="ECO:0000313" key="6">
    <source>
        <dbReference type="Proteomes" id="UP000663879"/>
    </source>
</evidence>
<dbReference type="SUPFAM" id="SSF49562">
    <property type="entry name" value="C2 domain (Calcium/lipid-binding domain, CaLB)"/>
    <property type="match status" value="1"/>
</dbReference>
<dbReference type="AlphaFoldDB" id="A0A813SIG9"/>
<keyword evidence="1" id="KW-0770">Synapse</keyword>
<evidence type="ECO:0000313" key="5">
    <source>
        <dbReference type="EMBL" id="CAF0795590.1"/>
    </source>
</evidence>
<feature type="region of interest" description="Disordered" evidence="3">
    <location>
        <begin position="679"/>
        <end position="779"/>
    </location>
</feature>
<feature type="compositionally biased region" description="Basic and acidic residues" evidence="3">
    <location>
        <begin position="709"/>
        <end position="719"/>
    </location>
</feature>
<feature type="compositionally biased region" description="Low complexity" evidence="3">
    <location>
        <begin position="552"/>
        <end position="564"/>
    </location>
</feature>